<dbReference type="InterPro" id="IPR004160">
    <property type="entry name" value="Transl_elong_EFTu/EF1A_C"/>
</dbReference>
<evidence type="ECO:0000259" key="6">
    <source>
        <dbReference type="PROSITE" id="PS51722"/>
    </source>
</evidence>
<dbReference type="CDD" id="cd03708">
    <property type="entry name" value="GTPBP_III"/>
    <property type="match status" value="1"/>
</dbReference>
<dbReference type="PANTHER" id="PTHR43721:SF9">
    <property type="entry name" value="GTP-BINDING PROTEIN 1"/>
    <property type="match status" value="1"/>
</dbReference>
<dbReference type="CDD" id="cd03694">
    <property type="entry name" value="GTPBP_II"/>
    <property type="match status" value="1"/>
</dbReference>
<dbReference type="InterPro" id="IPR050055">
    <property type="entry name" value="EF-Tu_GTPase"/>
</dbReference>
<dbReference type="Pfam" id="PF00009">
    <property type="entry name" value="GTP_EFTU"/>
    <property type="match status" value="1"/>
</dbReference>
<reference evidence="7 8" key="1">
    <citation type="submission" date="2017-09" db="EMBL/GenBank/DDBJ databases">
        <authorList>
            <person name="Ehlers B."/>
            <person name="Leendertz F.H."/>
        </authorList>
    </citation>
    <scope>NUCLEOTIDE SEQUENCE [LARGE SCALE GENOMIC DNA]</scope>
    <source>
        <strain evidence="7 8">DSM 27208</strain>
    </source>
</reference>
<dbReference type="SUPFAM" id="SSF52540">
    <property type="entry name" value="P-loop containing nucleoside triphosphate hydrolases"/>
    <property type="match status" value="1"/>
</dbReference>
<dbReference type="Pfam" id="PF03144">
    <property type="entry name" value="GTP_EFTU_D2"/>
    <property type="match status" value="1"/>
</dbReference>
<dbReference type="PROSITE" id="PS51722">
    <property type="entry name" value="G_TR_2"/>
    <property type="match status" value="1"/>
</dbReference>
<organism evidence="7 8">
    <name type="scientific">Natronoarchaeum philippinense</name>
    <dbReference type="NCBI Taxonomy" id="558529"/>
    <lineage>
        <taxon>Archaea</taxon>
        <taxon>Methanobacteriati</taxon>
        <taxon>Methanobacteriota</taxon>
        <taxon>Stenosarchaea group</taxon>
        <taxon>Halobacteria</taxon>
        <taxon>Halobacteriales</taxon>
        <taxon>Natronoarchaeaceae</taxon>
    </lineage>
</organism>
<dbReference type="InterPro" id="IPR009000">
    <property type="entry name" value="Transl_B-barrel_sf"/>
</dbReference>
<gene>
    <name evidence="7" type="ORF">SAMN06269185_1356</name>
</gene>
<dbReference type="AlphaFoldDB" id="A0A285NH65"/>
<evidence type="ECO:0000256" key="1">
    <source>
        <dbReference type="ARBA" id="ARBA00022741"/>
    </source>
</evidence>
<dbReference type="InterPro" id="IPR000795">
    <property type="entry name" value="T_Tr_GTP-bd_dom"/>
</dbReference>
<dbReference type="PRINTS" id="PR00315">
    <property type="entry name" value="ELONGATNFCT"/>
</dbReference>
<dbReference type="Gene3D" id="3.40.50.300">
    <property type="entry name" value="P-loop containing nucleotide triphosphate hydrolases"/>
    <property type="match status" value="1"/>
</dbReference>
<dbReference type="GO" id="GO:0005525">
    <property type="term" value="F:GTP binding"/>
    <property type="evidence" value="ECO:0007669"/>
    <property type="project" value="UniProtKB-KW"/>
</dbReference>
<dbReference type="SUPFAM" id="SSF50447">
    <property type="entry name" value="Translation proteins"/>
    <property type="match status" value="1"/>
</dbReference>
<dbReference type="InterPro" id="IPR009001">
    <property type="entry name" value="Transl_elong_EF1A/Init_IF2_C"/>
</dbReference>
<evidence type="ECO:0000313" key="8">
    <source>
        <dbReference type="Proteomes" id="UP000219453"/>
    </source>
</evidence>
<accession>A0A285NH65</accession>
<dbReference type="RefSeq" id="WP_097008275.1">
    <property type="nucleotide sequence ID" value="NZ_OBEJ01000001.1"/>
</dbReference>
<evidence type="ECO:0000313" key="7">
    <source>
        <dbReference type="EMBL" id="SNZ06991.1"/>
    </source>
</evidence>
<dbReference type="Gene3D" id="2.40.30.10">
    <property type="entry name" value="Translation factors"/>
    <property type="match status" value="2"/>
</dbReference>
<evidence type="ECO:0000256" key="4">
    <source>
        <dbReference type="ARBA" id="ARBA00023134"/>
    </source>
</evidence>
<name>A0A285NH65_NATPI</name>
<dbReference type="GO" id="GO:0003924">
    <property type="term" value="F:GTPase activity"/>
    <property type="evidence" value="ECO:0007669"/>
    <property type="project" value="InterPro"/>
</dbReference>
<proteinExistence type="predicted"/>
<keyword evidence="3" id="KW-0648">Protein biosynthesis</keyword>
<keyword evidence="4" id="KW-0342">GTP-binding</keyword>
<dbReference type="GO" id="GO:0003746">
    <property type="term" value="F:translation elongation factor activity"/>
    <property type="evidence" value="ECO:0007669"/>
    <property type="project" value="UniProtKB-KW"/>
</dbReference>
<sequence length="567" mass="61262">MSPDRAVLKRAIERGEREGGSVEFKERLQRDVHLVEGRRESLAAQLRHRVLSGDGEATYVVGVTDDGGLAGVPHEQFSETMDVLSLLAEEAGAHIEDVQTWGVDSASDGGRSMSQRPPDDASDDSARSDADDASAGDASTGLVGVATIREGAILDVDDSHIVVGTAGHVDHGKSTLVGSLVTGQADDGEGGTRGYLDVQPHEVERGLSADLSYAVYGFDGDGPVRMDNPHRKSDRARIVEESDRLVSFVDTVGHEPWLRTTIRGLVGQKLDYGLLTVAADDGPTKTTREHLGVLLATELPTIVAITKADAVAEDRLLEVEREVERMLRDADRSPLRIERHGVDAAVEEISETVVPVVTTSAVTKEGIDVLDELFERLPKTAGTDGEFRMYVDRTYNVTGVGAVASGTIMSGEVEAGDELLLGPMSDGQFREVEVRSIEMHYHRVDRAEAGRIVGIALKGVPESEVERGMTLLPREADPTAVREFDAEVMVLNHPTRIDDGYEPVVHVETISEAAAFYPEGGTLLPGDKGAATVRFKFKPYLIEEGQRFVFREGQSKGVGTVTDVRHE</sequence>
<dbReference type="SUPFAM" id="SSF50465">
    <property type="entry name" value="EF-Tu/eEF-1alpha/eIF2-gamma C-terminal domain"/>
    <property type="match status" value="1"/>
</dbReference>
<keyword evidence="2 7" id="KW-0251">Elongation factor</keyword>
<dbReference type="PANTHER" id="PTHR43721">
    <property type="entry name" value="ELONGATION FACTOR TU-RELATED"/>
    <property type="match status" value="1"/>
</dbReference>
<dbReference type="InterPro" id="IPR027417">
    <property type="entry name" value="P-loop_NTPase"/>
</dbReference>
<protein>
    <submittedName>
        <fullName evidence="7">Elongation factor 1-alpha</fullName>
    </submittedName>
</protein>
<evidence type="ECO:0000256" key="3">
    <source>
        <dbReference type="ARBA" id="ARBA00022917"/>
    </source>
</evidence>
<dbReference type="OrthoDB" id="30874at2157"/>
<dbReference type="EMBL" id="OBEJ01000001">
    <property type="protein sequence ID" value="SNZ06991.1"/>
    <property type="molecule type" value="Genomic_DNA"/>
</dbReference>
<keyword evidence="8" id="KW-1185">Reference proteome</keyword>
<evidence type="ECO:0000256" key="2">
    <source>
        <dbReference type="ARBA" id="ARBA00022768"/>
    </source>
</evidence>
<dbReference type="Pfam" id="PF03143">
    <property type="entry name" value="GTP_EFTU_D3"/>
    <property type="match status" value="1"/>
</dbReference>
<keyword evidence="1" id="KW-0547">Nucleotide-binding</keyword>
<dbReference type="Proteomes" id="UP000219453">
    <property type="component" value="Unassembled WGS sequence"/>
</dbReference>
<dbReference type="InterPro" id="IPR004161">
    <property type="entry name" value="EFTu-like_2"/>
</dbReference>
<feature type="region of interest" description="Disordered" evidence="5">
    <location>
        <begin position="98"/>
        <end position="138"/>
    </location>
</feature>
<feature type="domain" description="Tr-type G" evidence="6">
    <location>
        <begin position="158"/>
        <end position="382"/>
    </location>
</feature>
<evidence type="ECO:0000256" key="5">
    <source>
        <dbReference type="SAM" id="MobiDB-lite"/>
    </source>
</evidence>